<dbReference type="Proteomes" id="UP000279799">
    <property type="component" value="Chromosome"/>
</dbReference>
<evidence type="ECO:0000256" key="1">
    <source>
        <dbReference type="ARBA" id="ARBA00007576"/>
    </source>
</evidence>
<dbReference type="Pfam" id="PF07411">
    <property type="entry name" value="DUF1508"/>
    <property type="match status" value="1"/>
</dbReference>
<reference evidence="3 4" key="1">
    <citation type="submission" date="2018-12" db="EMBL/GenBank/DDBJ databases">
        <authorList>
            <consortium name="Pathogen Informatics"/>
        </authorList>
    </citation>
    <scope>NUCLEOTIDE SEQUENCE [LARGE SCALE GENOMIC DNA]</scope>
    <source>
        <strain evidence="3 4">NCTC12871</strain>
    </source>
</reference>
<organism evidence="3 4">
    <name type="scientific">Actinobacillus delphinicola</name>
    <dbReference type="NCBI Taxonomy" id="51161"/>
    <lineage>
        <taxon>Bacteria</taxon>
        <taxon>Pseudomonadati</taxon>
        <taxon>Pseudomonadota</taxon>
        <taxon>Gammaproteobacteria</taxon>
        <taxon>Pasteurellales</taxon>
        <taxon>Pasteurellaceae</taxon>
        <taxon>Actinobacillus</taxon>
    </lineage>
</organism>
<sequence length="57" mass="6439">MHFEIYTDKAGEFRWRLVAGNGNIIATGGNGYKHRKDCEHGIDLVKSTTSTTEVREK</sequence>
<evidence type="ECO:0000259" key="2">
    <source>
        <dbReference type="Pfam" id="PF07411"/>
    </source>
</evidence>
<dbReference type="KEGG" id="adp:NCTC12871_01641"/>
<dbReference type="Gene3D" id="3.30.160.160">
    <property type="entry name" value="YegP-like"/>
    <property type="match status" value="1"/>
</dbReference>
<dbReference type="InterPro" id="IPR010879">
    <property type="entry name" value="DUF1508"/>
</dbReference>
<dbReference type="InterPro" id="IPR036913">
    <property type="entry name" value="YegP-like_sf"/>
</dbReference>
<comment type="similarity">
    <text evidence="1">Belongs to the UPF0339 family. Duplicated subfamily.</text>
</comment>
<accession>A0A448TW26</accession>
<protein>
    <submittedName>
        <fullName evidence="3">Uncharacterized conserved protein</fullName>
    </submittedName>
</protein>
<dbReference type="RefSeq" id="WP_126600604.1">
    <property type="nucleotide sequence ID" value="NZ_LR134510.1"/>
</dbReference>
<name>A0A448TW26_9PAST</name>
<dbReference type="EMBL" id="LR134510">
    <property type="protein sequence ID" value="VEJ10131.1"/>
    <property type="molecule type" value="Genomic_DNA"/>
</dbReference>
<dbReference type="AlphaFoldDB" id="A0A448TW26"/>
<feature type="domain" description="DUF1508" evidence="2">
    <location>
        <begin position="8"/>
        <end position="56"/>
    </location>
</feature>
<evidence type="ECO:0000313" key="3">
    <source>
        <dbReference type="EMBL" id="VEJ10131.1"/>
    </source>
</evidence>
<keyword evidence="4" id="KW-1185">Reference proteome</keyword>
<proteinExistence type="inferred from homology"/>
<gene>
    <name evidence="3" type="ORF">NCTC12871_01641</name>
</gene>
<evidence type="ECO:0000313" key="4">
    <source>
        <dbReference type="Proteomes" id="UP000279799"/>
    </source>
</evidence>
<dbReference type="SUPFAM" id="SSF160113">
    <property type="entry name" value="YegP-like"/>
    <property type="match status" value="1"/>
</dbReference>